<dbReference type="EMBL" id="MU128935">
    <property type="protein sequence ID" value="KAF9516980.1"/>
    <property type="molecule type" value="Genomic_DNA"/>
</dbReference>
<organism evidence="1 2">
    <name type="scientific">Hydnum rufescens UP504</name>
    <dbReference type="NCBI Taxonomy" id="1448309"/>
    <lineage>
        <taxon>Eukaryota</taxon>
        <taxon>Fungi</taxon>
        <taxon>Dikarya</taxon>
        <taxon>Basidiomycota</taxon>
        <taxon>Agaricomycotina</taxon>
        <taxon>Agaricomycetes</taxon>
        <taxon>Cantharellales</taxon>
        <taxon>Hydnaceae</taxon>
        <taxon>Hydnum</taxon>
    </lineage>
</organism>
<name>A0A9P6B3N4_9AGAM</name>
<sequence>MTHVLIGRAGSYRHSNHHCILTAHTHSSPSPSSRPYMTANTTAVGLEILSHALTRPHFGVACDVDNIYSGKAKTAFHSGNRLPLEKQGSAVIFKPEDIDRGLALISYAAFSGLPKR</sequence>
<evidence type="ECO:0000313" key="1">
    <source>
        <dbReference type="EMBL" id="KAF9516980.1"/>
    </source>
</evidence>
<protein>
    <submittedName>
        <fullName evidence="1">Uncharacterized protein</fullName>
    </submittedName>
</protein>
<gene>
    <name evidence="1" type="ORF">BS47DRAFT_588006</name>
</gene>
<reference evidence="1" key="1">
    <citation type="journal article" date="2020" name="Nat. Commun.">
        <title>Large-scale genome sequencing of mycorrhizal fungi provides insights into the early evolution of symbiotic traits.</title>
        <authorList>
            <person name="Miyauchi S."/>
            <person name="Kiss E."/>
            <person name="Kuo A."/>
            <person name="Drula E."/>
            <person name="Kohler A."/>
            <person name="Sanchez-Garcia M."/>
            <person name="Morin E."/>
            <person name="Andreopoulos B."/>
            <person name="Barry K.W."/>
            <person name="Bonito G."/>
            <person name="Buee M."/>
            <person name="Carver A."/>
            <person name="Chen C."/>
            <person name="Cichocki N."/>
            <person name="Clum A."/>
            <person name="Culley D."/>
            <person name="Crous P.W."/>
            <person name="Fauchery L."/>
            <person name="Girlanda M."/>
            <person name="Hayes R.D."/>
            <person name="Keri Z."/>
            <person name="LaButti K."/>
            <person name="Lipzen A."/>
            <person name="Lombard V."/>
            <person name="Magnuson J."/>
            <person name="Maillard F."/>
            <person name="Murat C."/>
            <person name="Nolan M."/>
            <person name="Ohm R.A."/>
            <person name="Pangilinan J."/>
            <person name="Pereira M.F."/>
            <person name="Perotto S."/>
            <person name="Peter M."/>
            <person name="Pfister S."/>
            <person name="Riley R."/>
            <person name="Sitrit Y."/>
            <person name="Stielow J.B."/>
            <person name="Szollosi G."/>
            <person name="Zifcakova L."/>
            <person name="Stursova M."/>
            <person name="Spatafora J.W."/>
            <person name="Tedersoo L."/>
            <person name="Vaario L.M."/>
            <person name="Yamada A."/>
            <person name="Yan M."/>
            <person name="Wang P."/>
            <person name="Xu J."/>
            <person name="Bruns T."/>
            <person name="Baldrian P."/>
            <person name="Vilgalys R."/>
            <person name="Dunand C."/>
            <person name="Henrissat B."/>
            <person name="Grigoriev I.V."/>
            <person name="Hibbett D."/>
            <person name="Nagy L.G."/>
            <person name="Martin F.M."/>
        </authorList>
    </citation>
    <scope>NUCLEOTIDE SEQUENCE</scope>
    <source>
        <strain evidence="1">UP504</strain>
    </source>
</reference>
<accession>A0A9P6B3N4</accession>
<evidence type="ECO:0000313" key="2">
    <source>
        <dbReference type="Proteomes" id="UP000886523"/>
    </source>
</evidence>
<dbReference type="AlphaFoldDB" id="A0A9P6B3N4"/>
<keyword evidence="2" id="KW-1185">Reference proteome</keyword>
<comment type="caution">
    <text evidence="1">The sequence shown here is derived from an EMBL/GenBank/DDBJ whole genome shotgun (WGS) entry which is preliminary data.</text>
</comment>
<dbReference type="Proteomes" id="UP000886523">
    <property type="component" value="Unassembled WGS sequence"/>
</dbReference>
<proteinExistence type="predicted"/>